<dbReference type="GO" id="GO:0006261">
    <property type="term" value="P:DNA-templated DNA replication"/>
    <property type="evidence" value="ECO:0007669"/>
    <property type="project" value="TreeGrafter"/>
</dbReference>
<dbReference type="InterPro" id="IPR027417">
    <property type="entry name" value="P-loop_NTPase"/>
</dbReference>
<comment type="catalytic activity">
    <reaction evidence="3">
        <text>DNA(n) + a 2'-deoxyribonucleoside 5'-triphosphate = DNA(n+1) + diphosphate</text>
        <dbReference type="Rhea" id="RHEA:22508"/>
        <dbReference type="Rhea" id="RHEA-COMP:17339"/>
        <dbReference type="Rhea" id="RHEA-COMP:17340"/>
        <dbReference type="ChEBI" id="CHEBI:33019"/>
        <dbReference type="ChEBI" id="CHEBI:61560"/>
        <dbReference type="ChEBI" id="CHEBI:173112"/>
        <dbReference type="EC" id="2.7.7.7"/>
    </reaction>
</comment>
<evidence type="ECO:0000313" key="5">
    <source>
        <dbReference type="Proteomes" id="UP000008632"/>
    </source>
</evidence>
<accession>E6WUR0</accession>
<protein>
    <recommendedName>
        <fullName evidence="1">DNA-directed DNA polymerase</fullName>
        <ecNumber evidence="1">2.7.7.7</ecNumber>
    </recommendedName>
</protein>
<gene>
    <name evidence="4" type="ordered locus">Psesu_1997</name>
</gene>
<dbReference type="GO" id="GO:0003887">
    <property type="term" value="F:DNA-directed DNA polymerase activity"/>
    <property type="evidence" value="ECO:0007669"/>
    <property type="project" value="UniProtKB-KW"/>
</dbReference>
<dbReference type="Pfam" id="PF13177">
    <property type="entry name" value="DNA_pol3_delta2"/>
    <property type="match status" value="1"/>
</dbReference>
<organism evidence="4 5">
    <name type="scientific">Pseudoxanthomonas suwonensis (strain 11-1)</name>
    <dbReference type="NCBI Taxonomy" id="743721"/>
    <lineage>
        <taxon>Bacteria</taxon>
        <taxon>Pseudomonadati</taxon>
        <taxon>Pseudomonadota</taxon>
        <taxon>Gammaproteobacteria</taxon>
        <taxon>Lysobacterales</taxon>
        <taxon>Lysobacteraceae</taxon>
        <taxon>Pseudoxanthomonas</taxon>
    </lineage>
</organism>
<dbReference type="RefSeq" id="WP_013535662.1">
    <property type="nucleotide sequence ID" value="NC_014924.1"/>
</dbReference>
<dbReference type="GO" id="GO:0009360">
    <property type="term" value="C:DNA polymerase III complex"/>
    <property type="evidence" value="ECO:0007669"/>
    <property type="project" value="TreeGrafter"/>
</dbReference>
<keyword evidence="4" id="KW-0808">Transferase</keyword>
<dbReference type="PANTHER" id="PTHR11669">
    <property type="entry name" value="REPLICATION FACTOR C / DNA POLYMERASE III GAMMA-TAU SUBUNIT"/>
    <property type="match status" value="1"/>
</dbReference>
<dbReference type="KEGG" id="psu:Psesu_1997"/>
<reference evidence="4 5" key="1">
    <citation type="submission" date="2011-01" db="EMBL/GenBank/DDBJ databases">
        <title>Complete sequence of Pseudoxanthomonas suwonensis 11-1.</title>
        <authorList>
            <consortium name="US DOE Joint Genome Institute"/>
            <person name="Lucas S."/>
            <person name="Copeland A."/>
            <person name="Lapidus A."/>
            <person name="Cheng J.-F."/>
            <person name="Goodwin L."/>
            <person name="Pitluck S."/>
            <person name="Teshima H."/>
            <person name="Detter J.C."/>
            <person name="Han C."/>
            <person name="Tapia R."/>
            <person name="Land M."/>
            <person name="Hauser L."/>
            <person name="Kyrpides N."/>
            <person name="Ivanova N."/>
            <person name="Ovchinnikova G."/>
            <person name="Siebers A.K."/>
            <person name="Allgaier M."/>
            <person name="Thelen M.P."/>
            <person name="Hugenholtz P."/>
            <person name="Gladden J."/>
            <person name="Woyke T."/>
        </authorList>
    </citation>
    <scope>NUCLEOTIDE SEQUENCE [LARGE SCALE GENOMIC DNA]</scope>
    <source>
        <strain evidence="5">11-1</strain>
    </source>
</reference>
<evidence type="ECO:0000256" key="3">
    <source>
        <dbReference type="ARBA" id="ARBA00049244"/>
    </source>
</evidence>
<dbReference type="PANTHER" id="PTHR11669:SF8">
    <property type="entry name" value="DNA POLYMERASE III SUBUNIT DELTA"/>
    <property type="match status" value="1"/>
</dbReference>
<keyword evidence="4" id="KW-0548">Nucleotidyltransferase</keyword>
<dbReference type="InterPro" id="IPR050238">
    <property type="entry name" value="DNA_Rep/Repair_Clamp_Loader"/>
</dbReference>
<dbReference type="OrthoDB" id="9811073at2"/>
<proteinExistence type="predicted"/>
<dbReference type="EC" id="2.7.7.7" evidence="1"/>
<evidence type="ECO:0000256" key="1">
    <source>
        <dbReference type="ARBA" id="ARBA00012417"/>
    </source>
</evidence>
<evidence type="ECO:0000313" key="4">
    <source>
        <dbReference type="EMBL" id="ADV27834.1"/>
    </source>
</evidence>
<name>E6WUR0_PSEUU</name>
<keyword evidence="2 4" id="KW-0239">DNA-directed DNA polymerase</keyword>
<sequence>MSLDAFAPWQRRLYDQAAAALDSGRLGHALLLCGPAGLGKRAVIEALAQYVLCDSRADGRACGRCRSCELFATRTQRDPVETRPDGSLAQPNGHSAHPDLIFVGYEWRLKPTPARMRTEIVIEQMRQLSERLEVSASFTSRVAVVEPADAVNYSAWNAILKTLEEPLPGRYLWLVSASPARLPATIRSRCQRLEMRLPPRAESMAWLQARGHAAEAAAEALAAARGHPGLAASWLEGDGLALRKTVAADLAAIGAGRADPLEVAQRWGADDRGDERLRHAAEHAVGEASAGLTDPARLHKLAAWFDNANRARELLRSTVRADLVMADLLLGWRDLARSTTT</sequence>
<dbReference type="SUPFAM" id="SSF52540">
    <property type="entry name" value="P-loop containing nucleoside triphosphate hydrolases"/>
    <property type="match status" value="1"/>
</dbReference>
<dbReference type="EMBL" id="CP002446">
    <property type="protein sequence ID" value="ADV27834.1"/>
    <property type="molecule type" value="Genomic_DNA"/>
</dbReference>
<dbReference type="HOGENOM" id="CLU_006229_4_3_6"/>
<keyword evidence="5" id="KW-1185">Reference proteome</keyword>
<dbReference type="Proteomes" id="UP000008632">
    <property type="component" value="Chromosome"/>
</dbReference>
<dbReference type="Gene3D" id="3.40.50.300">
    <property type="entry name" value="P-loop containing nucleotide triphosphate hydrolases"/>
    <property type="match status" value="1"/>
</dbReference>
<dbReference type="eggNOG" id="COG0470">
    <property type="taxonomic scope" value="Bacteria"/>
</dbReference>
<dbReference type="STRING" id="743721.Psesu_1997"/>
<dbReference type="AlphaFoldDB" id="E6WUR0"/>
<evidence type="ECO:0000256" key="2">
    <source>
        <dbReference type="ARBA" id="ARBA00022932"/>
    </source>
</evidence>